<evidence type="ECO:0000256" key="7">
    <source>
        <dbReference type="ARBA" id="ARBA00022989"/>
    </source>
</evidence>
<dbReference type="EMBL" id="CP038852">
    <property type="protein sequence ID" value="QIZ21114.1"/>
    <property type="molecule type" value="Genomic_DNA"/>
</dbReference>
<keyword evidence="12" id="KW-1185">Reference proteome</keyword>
<evidence type="ECO:0000256" key="3">
    <source>
        <dbReference type="ARBA" id="ARBA00005840"/>
    </source>
</evidence>
<keyword evidence="7 9" id="KW-1133">Transmembrane helix</keyword>
<feature type="transmembrane region" description="Helical" evidence="9">
    <location>
        <begin position="20"/>
        <end position="39"/>
    </location>
</feature>
<dbReference type="PANTHER" id="PTHR30071:SF1">
    <property type="entry name" value="CYTOCHROME B_B6 PROTEIN-RELATED"/>
    <property type="match status" value="1"/>
</dbReference>
<keyword evidence="9" id="KW-0813">Transport</keyword>
<comment type="subcellular location">
    <subcellularLocation>
        <location evidence="9">Cell inner membrane</location>
    </subcellularLocation>
    <subcellularLocation>
        <location evidence="2">Membrane</location>
        <topology evidence="2">Multi-pass membrane protein</topology>
    </subcellularLocation>
</comment>
<dbReference type="Proteomes" id="UP000501094">
    <property type="component" value="Chromosome"/>
</dbReference>
<gene>
    <name evidence="9" type="primary">ccmC</name>
    <name evidence="11" type="ORF">E5R92_04890</name>
</gene>
<evidence type="ECO:0000256" key="1">
    <source>
        <dbReference type="ARBA" id="ARBA00002442"/>
    </source>
</evidence>
<dbReference type="GO" id="GO:0005886">
    <property type="term" value="C:plasma membrane"/>
    <property type="evidence" value="ECO:0007669"/>
    <property type="project" value="UniProtKB-SubCell"/>
</dbReference>
<dbReference type="Pfam" id="PF01578">
    <property type="entry name" value="Cytochrom_C_asm"/>
    <property type="match status" value="1"/>
</dbReference>
<comment type="similarity">
    <text evidence="3 9">Belongs to the CcmC/CycZ/HelC family.</text>
</comment>
<dbReference type="InterPro" id="IPR003557">
    <property type="entry name" value="Cyt_c_biogenesis_CcmC"/>
</dbReference>
<feature type="transmembrane region" description="Helical" evidence="9">
    <location>
        <begin position="59"/>
        <end position="80"/>
    </location>
</feature>
<name>A0A6H1Q2Q9_9PROT</name>
<keyword evidence="9" id="KW-1003">Cell membrane</keyword>
<feature type="transmembrane region" description="Helical" evidence="9">
    <location>
        <begin position="154"/>
        <end position="173"/>
    </location>
</feature>
<dbReference type="RefSeq" id="WP_168606976.1">
    <property type="nucleotide sequence ID" value="NZ_CP038852.1"/>
</dbReference>
<sequence length="236" mass="26614">MFKYFEPNKIFAITSKAPKYVLFLFIIVLTIGLTEALILSPEDYKQSDAVRIMYVHVPAAWISLGIFTSLALLSIGSFVFKNKNFSLIAKSLAPSGFIFNIIALVTGSIWGKPTWGTWWAWDARITSMLILALFYGMYLLAWRIYNDKEQVIKITSLIAILGVVNVPIVKFSVDWWNTLHQPASINILSTNTAIHPSMLVPLGIMTAAFALFSLLIFLMKYNTELIKVKNKGLNRL</sequence>
<dbReference type="InterPro" id="IPR045062">
    <property type="entry name" value="Cyt_c_biogenesis_CcsA/CcmC"/>
</dbReference>
<evidence type="ECO:0000256" key="8">
    <source>
        <dbReference type="ARBA" id="ARBA00023136"/>
    </source>
</evidence>
<dbReference type="NCBIfam" id="TIGR01191">
    <property type="entry name" value="ccmC"/>
    <property type="match status" value="1"/>
</dbReference>
<feature type="domain" description="Cytochrome c assembly protein" evidence="10">
    <location>
        <begin position="20"/>
        <end position="180"/>
    </location>
</feature>
<evidence type="ECO:0000259" key="10">
    <source>
        <dbReference type="Pfam" id="PF01578"/>
    </source>
</evidence>
<protein>
    <recommendedName>
        <fullName evidence="4 9">Heme exporter protein C</fullName>
    </recommendedName>
    <alternativeName>
        <fullName evidence="9">Cytochrome c-type biogenesis protein</fullName>
    </alternativeName>
</protein>
<evidence type="ECO:0000256" key="2">
    <source>
        <dbReference type="ARBA" id="ARBA00004141"/>
    </source>
</evidence>
<dbReference type="GO" id="GO:0015232">
    <property type="term" value="F:heme transmembrane transporter activity"/>
    <property type="evidence" value="ECO:0007669"/>
    <property type="project" value="InterPro"/>
</dbReference>
<dbReference type="PRINTS" id="PR01386">
    <property type="entry name" value="CCMCBIOGNSIS"/>
</dbReference>
<accession>A0A6H1Q2Q9</accession>
<dbReference type="GO" id="GO:0017004">
    <property type="term" value="P:cytochrome complex assembly"/>
    <property type="evidence" value="ECO:0007669"/>
    <property type="project" value="UniProtKB-KW"/>
</dbReference>
<evidence type="ECO:0000256" key="4">
    <source>
        <dbReference type="ARBA" id="ARBA00016463"/>
    </source>
</evidence>
<evidence type="ECO:0000313" key="12">
    <source>
        <dbReference type="Proteomes" id="UP000501094"/>
    </source>
</evidence>
<dbReference type="PANTHER" id="PTHR30071">
    <property type="entry name" value="HEME EXPORTER PROTEIN C"/>
    <property type="match status" value="1"/>
</dbReference>
<evidence type="ECO:0000256" key="6">
    <source>
        <dbReference type="ARBA" id="ARBA00022748"/>
    </source>
</evidence>
<keyword evidence="6 9" id="KW-0201">Cytochrome c-type biogenesis</keyword>
<reference evidence="11 12" key="1">
    <citation type="journal article" date="2020" name="Nat. Microbiol.">
        <title>Lysogenic host-virus interactions in SAR11 marine bacteria.</title>
        <authorList>
            <person name="Morris R.M."/>
            <person name="Cain K.R."/>
            <person name="Hvorecny K.L."/>
            <person name="Kollman J.M."/>
        </authorList>
    </citation>
    <scope>NUCLEOTIDE SEQUENCE [LARGE SCALE GENOMIC DNA]</scope>
    <source>
        <strain evidence="11 12">NP1</strain>
    </source>
</reference>
<keyword evidence="9" id="KW-0997">Cell inner membrane</keyword>
<dbReference type="AlphaFoldDB" id="A0A6H1Q2Q9"/>
<comment type="function">
    <text evidence="1 9">Required for the export of heme to the periplasm for the biogenesis of c-type cytochromes.</text>
</comment>
<evidence type="ECO:0000256" key="5">
    <source>
        <dbReference type="ARBA" id="ARBA00022692"/>
    </source>
</evidence>
<keyword evidence="5 9" id="KW-0812">Transmembrane</keyword>
<feature type="transmembrane region" description="Helical" evidence="9">
    <location>
        <begin position="92"/>
        <end position="111"/>
    </location>
</feature>
<dbReference type="KEGG" id="peg:E5R92_04890"/>
<evidence type="ECO:0000313" key="11">
    <source>
        <dbReference type="EMBL" id="QIZ21114.1"/>
    </source>
</evidence>
<feature type="transmembrane region" description="Helical" evidence="9">
    <location>
        <begin position="193"/>
        <end position="219"/>
    </location>
</feature>
<dbReference type="InterPro" id="IPR002541">
    <property type="entry name" value="Cyt_c_assembly"/>
</dbReference>
<feature type="transmembrane region" description="Helical" evidence="9">
    <location>
        <begin position="123"/>
        <end position="142"/>
    </location>
</feature>
<dbReference type="GO" id="GO:0020037">
    <property type="term" value="F:heme binding"/>
    <property type="evidence" value="ECO:0007669"/>
    <property type="project" value="InterPro"/>
</dbReference>
<keyword evidence="8 9" id="KW-0472">Membrane</keyword>
<proteinExistence type="inferred from homology"/>
<evidence type="ECO:0000256" key="9">
    <source>
        <dbReference type="RuleBase" id="RU364092"/>
    </source>
</evidence>
<organism evidence="11 12">
    <name type="scientific">Candidatus Pelagibacter giovannonii</name>
    <dbReference type="NCBI Taxonomy" id="2563896"/>
    <lineage>
        <taxon>Bacteria</taxon>
        <taxon>Pseudomonadati</taxon>
        <taxon>Pseudomonadota</taxon>
        <taxon>Alphaproteobacteria</taxon>
        <taxon>Candidatus Pelagibacterales</taxon>
        <taxon>Candidatus Pelagibacteraceae</taxon>
        <taxon>Candidatus Pelagibacter</taxon>
    </lineage>
</organism>